<dbReference type="AlphaFoldDB" id="A0A8K0J0H3"/>
<evidence type="ECO:0000313" key="2">
    <source>
        <dbReference type="Proteomes" id="UP000811619"/>
    </source>
</evidence>
<proteinExistence type="predicted"/>
<reference evidence="1" key="1">
    <citation type="journal article" date="2020" name="bioRxiv">
        <title>Whole genome comparisons of ergot fungi reveals the divergence and evolution of species within the genus Claviceps are the result of varying mechanisms driving genome evolution and host range expansion.</title>
        <authorList>
            <person name="Wyka S.A."/>
            <person name="Mondo S.J."/>
            <person name="Liu M."/>
            <person name="Dettman J."/>
            <person name="Nalam V."/>
            <person name="Broders K.D."/>
        </authorList>
    </citation>
    <scope>NUCLEOTIDE SEQUENCE</scope>
    <source>
        <strain evidence="1">CCC 489</strain>
    </source>
</reference>
<sequence length="143" mass="16424">MADRVELLLLRQRMHTMQALRKSILSVSLLGSDSYTDSAVSTFMSTKTIDLRIRKEREAHRAHARGQYRTVLGRMFRARGLLRAYVHQEVSKDDMVAIVNEVCSYMNTMVWTNENDDGAQKVPPGYVQAYHKDVDEASVVTWM</sequence>
<protein>
    <submittedName>
        <fullName evidence="1">Uncharacterized protein</fullName>
    </submittedName>
</protein>
<gene>
    <name evidence="1" type="ORF">E4U42_000185</name>
</gene>
<comment type="caution">
    <text evidence="1">The sequence shown here is derived from an EMBL/GenBank/DDBJ whole genome shotgun (WGS) entry which is preliminary data.</text>
</comment>
<organism evidence="1 2">
    <name type="scientific">Claviceps africana</name>
    <dbReference type="NCBI Taxonomy" id="83212"/>
    <lineage>
        <taxon>Eukaryota</taxon>
        <taxon>Fungi</taxon>
        <taxon>Dikarya</taxon>
        <taxon>Ascomycota</taxon>
        <taxon>Pezizomycotina</taxon>
        <taxon>Sordariomycetes</taxon>
        <taxon>Hypocreomycetidae</taxon>
        <taxon>Hypocreales</taxon>
        <taxon>Clavicipitaceae</taxon>
        <taxon>Claviceps</taxon>
    </lineage>
</organism>
<accession>A0A8K0J0H3</accession>
<keyword evidence="2" id="KW-1185">Reference proteome</keyword>
<dbReference type="EMBL" id="SRPY01001038">
    <property type="protein sequence ID" value="KAG5915004.1"/>
    <property type="molecule type" value="Genomic_DNA"/>
</dbReference>
<name>A0A8K0J0H3_9HYPO</name>
<dbReference type="Proteomes" id="UP000811619">
    <property type="component" value="Unassembled WGS sequence"/>
</dbReference>
<evidence type="ECO:0000313" key="1">
    <source>
        <dbReference type="EMBL" id="KAG5915004.1"/>
    </source>
</evidence>